<sequence length="189" mass="21027">MDVPIEISIDGIEDRGGTINDLVRSKSEKLEQVCDHITSLRVAVEMEDKNQRGGNPYRVRLNLNVKPGNEFAIEREGVAPPVVNEILPTIREAFDAARRKLQKITEKQRGEVKSHPMQEANAVIAKLFPGEDYGFLRTLDERDVYFHKNAVVGRSFDDLRKGAGVVAAIEQGDKGLQATSVQVVDMPSM</sequence>
<dbReference type="EMBL" id="QMIE01000002">
    <property type="protein sequence ID" value="TVM19436.1"/>
    <property type="molecule type" value="Genomic_DNA"/>
</dbReference>
<feature type="domain" description="CSD" evidence="1">
    <location>
        <begin position="119"/>
        <end position="183"/>
    </location>
</feature>
<gene>
    <name evidence="2" type="ORF">DPQ33_03490</name>
</gene>
<dbReference type="Gene3D" id="2.40.50.140">
    <property type="entry name" value="Nucleic acid-binding proteins"/>
    <property type="match status" value="1"/>
</dbReference>
<dbReference type="Proteomes" id="UP000448292">
    <property type="component" value="Unassembled WGS sequence"/>
</dbReference>
<dbReference type="InterPro" id="IPR036567">
    <property type="entry name" value="RHF-like"/>
</dbReference>
<dbReference type="GO" id="GO:0005829">
    <property type="term" value="C:cytosol"/>
    <property type="evidence" value="ECO:0007669"/>
    <property type="project" value="UniProtKB-ARBA"/>
</dbReference>
<dbReference type="SMART" id="SM00357">
    <property type="entry name" value="CSP"/>
    <property type="match status" value="1"/>
</dbReference>
<dbReference type="PROSITE" id="PS51857">
    <property type="entry name" value="CSD_2"/>
    <property type="match status" value="1"/>
</dbReference>
<keyword evidence="3" id="KW-1185">Reference proteome</keyword>
<evidence type="ECO:0000313" key="3">
    <source>
        <dbReference type="Proteomes" id="UP000448292"/>
    </source>
</evidence>
<dbReference type="GO" id="GO:0003676">
    <property type="term" value="F:nucleic acid binding"/>
    <property type="evidence" value="ECO:0007669"/>
    <property type="project" value="InterPro"/>
</dbReference>
<reference evidence="2 3" key="1">
    <citation type="submission" date="2018-06" db="EMBL/GenBank/DDBJ databases">
        <title>Complete genome of Desulfovibrio indonesiensis P37SLT.</title>
        <authorList>
            <person name="Crispim J.S."/>
            <person name="Vidigal P.M.P."/>
            <person name="Silva L.C.F."/>
            <person name="Laguardia C.N."/>
            <person name="Araujo L.C."/>
            <person name="Dias R.S."/>
            <person name="Sousa M.P."/>
            <person name="Paula S.O."/>
            <person name="Silva C."/>
        </authorList>
    </citation>
    <scope>NUCLEOTIDE SEQUENCE [LARGE SCALE GENOMIC DNA]</scope>
    <source>
        <strain evidence="2 3">P37SLT</strain>
    </source>
</reference>
<dbReference type="SUPFAM" id="SSF69754">
    <property type="entry name" value="Ribosome binding protein Y (YfiA homologue)"/>
    <property type="match status" value="1"/>
</dbReference>
<dbReference type="OrthoDB" id="9782252at2"/>
<dbReference type="SUPFAM" id="SSF50249">
    <property type="entry name" value="Nucleic acid-binding proteins"/>
    <property type="match status" value="1"/>
</dbReference>
<protein>
    <submittedName>
        <fullName evidence="2">HPF/RaiA family ribosome-associated protein</fullName>
    </submittedName>
</protein>
<evidence type="ECO:0000313" key="2">
    <source>
        <dbReference type="EMBL" id="TVM19436.1"/>
    </source>
</evidence>
<dbReference type="Pfam" id="PF00313">
    <property type="entry name" value="CSD"/>
    <property type="match status" value="1"/>
</dbReference>
<dbReference type="RefSeq" id="WP_144301792.1">
    <property type="nucleotide sequence ID" value="NZ_QMIE01000002.1"/>
</dbReference>
<dbReference type="InterPro" id="IPR012340">
    <property type="entry name" value="NA-bd_OB-fold"/>
</dbReference>
<dbReference type="Gene3D" id="3.30.160.100">
    <property type="entry name" value="Ribosome hibernation promotion factor-like"/>
    <property type="match status" value="1"/>
</dbReference>
<organism evidence="2 3">
    <name type="scientific">Oceanidesulfovibrio indonesiensis</name>
    <dbReference type="NCBI Taxonomy" id="54767"/>
    <lineage>
        <taxon>Bacteria</taxon>
        <taxon>Pseudomonadati</taxon>
        <taxon>Thermodesulfobacteriota</taxon>
        <taxon>Desulfovibrionia</taxon>
        <taxon>Desulfovibrionales</taxon>
        <taxon>Desulfovibrionaceae</taxon>
        <taxon>Oceanidesulfovibrio</taxon>
    </lineage>
</organism>
<evidence type="ECO:0000259" key="1">
    <source>
        <dbReference type="PROSITE" id="PS51857"/>
    </source>
</evidence>
<accession>A0A7M3MIC0</accession>
<comment type="caution">
    <text evidence="2">The sequence shown here is derived from an EMBL/GenBank/DDBJ whole genome shotgun (WGS) entry which is preliminary data.</text>
</comment>
<dbReference type="Pfam" id="PF02482">
    <property type="entry name" value="Ribosomal_S30AE"/>
    <property type="match status" value="1"/>
</dbReference>
<dbReference type="InterPro" id="IPR002059">
    <property type="entry name" value="CSP_DNA-bd"/>
</dbReference>
<proteinExistence type="predicted"/>
<dbReference type="InterPro" id="IPR003489">
    <property type="entry name" value="RHF/RaiA"/>
</dbReference>
<dbReference type="InterPro" id="IPR011129">
    <property type="entry name" value="CSD"/>
</dbReference>
<name>A0A7M3MIC0_9BACT</name>
<dbReference type="AlphaFoldDB" id="A0A7M3MIC0"/>